<proteinExistence type="predicted"/>
<feature type="domain" description="N-acetyltransferase" evidence="1">
    <location>
        <begin position="1"/>
        <end position="144"/>
    </location>
</feature>
<dbReference type="Proteomes" id="UP000199120">
    <property type="component" value="Unassembled WGS sequence"/>
</dbReference>
<dbReference type="EMBL" id="FOAJ01000004">
    <property type="protein sequence ID" value="SEK92956.1"/>
    <property type="molecule type" value="Genomic_DNA"/>
</dbReference>
<dbReference type="AlphaFoldDB" id="A0A1H7L2N8"/>
<protein>
    <submittedName>
        <fullName evidence="2">Protein N-acetyltransferase, RimJ/RimL family</fullName>
    </submittedName>
</protein>
<sequence length="161" mass="18233">MACVFPRIRDFLMKRIIWDQPERVMRFVADRTDEPDGYRDYSAIGLARDGDLVAGVVFNYFTGAAVLMHVASDGSRHWMTRDYLRACFAYPFVQLQCRRVTGLVRADNVAAQRFDEHLGFRREGMLRQGATDGCDLIVYGMLASECRFLDGGAHAAQLRAA</sequence>
<dbReference type="SUPFAM" id="SSF55729">
    <property type="entry name" value="Acyl-CoA N-acyltransferases (Nat)"/>
    <property type="match status" value="1"/>
</dbReference>
<dbReference type="InterPro" id="IPR016181">
    <property type="entry name" value="Acyl_CoA_acyltransferase"/>
</dbReference>
<reference evidence="3" key="1">
    <citation type="submission" date="2016-10" db="EMBL/GenBank/DDBJ databases">
        <authorList>
            <person name="Varghese N."/>
            <person name="Submissions S."/>
        </authorList>
    </citation>
    <scope>NUCLEOTIDE SEQUENCE [LARGE SCALE GENOMIC DNA]</scope>
    <source>
        <strain evidence="3">LMG 26416</strain>
    </source>
</reference>
<dbReference type="PROSITE" id="PS51186">
    <property type="entry name" value="GNAT"/>
    <property type="match status" value="1"/>
</dbReference>
<keyword evidence="2" id="KW-0808">Transferase</keyword>
<evidence type="ECO:0000259" key="1">
    <source>
        <dbReference type="PROSITE" id="PS51186"/>
    </source>
</evidence>
<organism evidence="2 3">
    <name type="scientific">Paraburkholderia caballeronis</name>
    <dbReference type="NCBI Taxonomy" id="416943"/>
    <lineage>
        <taxon>Bacteria</taxon>
        <taxon>Pseudomonadati</taxon>
        <taxon>Pseudomonadota</taxon>
        <taxon>Betaproteobacteria</taxon>
        <taxon>Burkholderiales</taxon>
        <taxon>Burkholderiaceae</taxon>
        <taxon>Paraburkholderia</taxon>
    </lineage>
</organism>
<name>A0A1H7L2N8_9BURK</name>
<accession>A0A1H7L2N8</accession>
<dbReference type="STRING" id="416943.SAMN05445871_4029"/>
<evidence type="ECO:0000313" key="3">
    <source>
        <dbReference type="Proteomes" id="UP000199120"/>
    </source>
</evidence>
<keyword evidence="3" id="KW-1185">Reference proteome</keyword>
<dbReference type="GO" id="GO:0016747">
    <property type="term" value="F:acyltransferase activity, transferring groups other than amino-acyl groups"/>
    <property type="evidence" value="ECO:0007669"/>
    <property type="project" value="InterPro"/>
</dbReference>
<gene>
    <name evidence="2" type="ORF">SAMN05192542_104150</name>
</gene>
<dbReference type="Gene3D" id="3.40.630.30">
    <property type="match status" value="1"/>
</dbReference>
<evidence type="ECO:0000313" key="2">
    <source>
        <dbReference type="EMBL" id="SEK92956.1"/>
    </source>
</evidence>
<dbReference type="InterPro" id="IPR000182">
    <property type="entry name" value="GNAT_dom"/>
</dbReference>